<name>A0AAD0Q9U5_9ACTN</name>
<dbReference type="SUPFAM" id="SSF52096">
    <property type="entry name" value="ClpP/crotonase"/>
    <property type="match status" value="1"/>
</dbReference>
<sequence>MTDALRMTEARRMNRATREETVAGMAESSLLVEREGRVVTLTLNRPRRRNAMSTGMLEQLADQLQQLTEPGKEAPGALVVTGAGGTFSSGADTREPDWRDLSRRAVRRGHFRTVFAALHEAPFPVVAAVEGYALGGGLELALACDLVVAGEGALFGLPELGVGAVPGGGAVHSLVRRAGRGVAARMLLIPGERVRADELARLGAVERTVPDGGALDEARALAAAVAEGDPALLSAGVRLLRDSGHLDRTAALGVENGYWWQAASAAGRGPSAPTDQGTSHPDDRGISGHGR</sequence>
<proteinExistence type="inferred from homology"/>
<evidence type="ECO:0000313" key="4">
    <source>
        <dbReference type="EMBL" id="AXI74898.1"/>
    </source>
</evidence>
<dbReference type="InterPro" id="IPR018376">
    <property type="entry name" value="Enoyl-CoA_hyd/isom_CS"/>
</dbReference>
<dbReference type="Proteomes" id="UP000253779">
    <property type="component" value="Chromosome"/>
</dbReference>
<dbReference type="GO" id="GO:0003824">
    <property type="term" value="F:catalytic activity"/>
    <property type="evidence" value="ECO:0007669"/>
    <property type="project" value="InterPro"/>
</dbReference>
<dbReference type="Gene3D" id="3.90.226.10">
    <property type="entry name" value="2-enoyl-CoA Hydratase, Chain A, domain 1"/>
    <property type="match status" value="1"/>
</dbReference>
<dbReference type="AlphaFoldDB" id="A0AAD0Q9U5"/>
<feature type="region of interest" description="Disordered" evidence="3">
    <location>
        <begin position="265"/>
        <end position="291"/>
    </location>
</feature>
<dbReference type="InterPro" id="IPR029045">
    <property type="entry name" value="ClpP/crotonase-like_dom_sf"/>
</dbReference>
<protein>
    <submittedName>
        <fullName evidence="4">Enoyl-CoA hydratase/isomerase family protein</fullName>
    </submittedName>
</protein>
<gene>
    <name evidence="4" type="ORF">DTW94_29045</name>
</gene>
<reference evidence="4 5" key="1">
    <citation type="submission" date="2018-07" db="EMBL/GenBank/DDBJ databases">
        <title>Complete genome sequence of soil actinomycete Streptomyces cavourensis tj430.</title>
        <authorList>
            <person name="Wang P."/>
            <person name="Huang Y."/>
        </authorList>
    </citation>
    <scope>NUCLEOTIDE SEQUENCE [LARGE SCALE GENOMIC DNA]</scope>
    <source>
        <strain evidence="4 5">TJ430</strain>
    </source>
</reference>
<comment type="similarity">
    <text evidence="1 2">Belongs to the enoyl-CoA hydratase/isomerase family.</text>
</comment>
<evidence type="ECO:0000313" key="5">
    <source>
        <dbReference type="Proteomes" id="UP000253779"/>
    </source>
</evidence>
<organism evidence="4 5">
    <name type="scientific">Streptomyces cavourensis</name>
    <dbReference type="NCBI Taxonomy" id="67258"/>
    <lineage>
        <taxon>Bacteria</taxon>
        <taxon>Bacillati</taxon>
        <taxon>Actinomycetota</taxon>
        <taxon>Actinomycetes</taxon>
        <taxon>Kitasatosporales</taxon>
        <taxon>Streptomycetaceae</taxon>
        <taxon>Streptomyces</taxon>
    </lineage>
</organism>
<dbReference type="Pfam" id="PF00378">
    <property type="entry name" value="ECH_1"/>
    <property type="match status" value="1"/>
</dbReference>
<dbReference type="PANTHER" id="PTHR11941:SF54">
    <property type="entry name" value="ENOYL-COA HYDRATASE, MITOCHONDRIAL"/>
    <property type="match status" value="1"/>
</dbReference>
<evidence type="ECO:0000256" key="1">
    <source>
        <dbReference type="ARBA" id="ARBA00005254"/>
    </source>
</evidence>
<dbReference type="PROSITE" id="PS00166">
    <property type="entry name" value="ENOYL_COA_HYDRATASE"/>
    <property type="match status" value="1"/>
</dbReference>
<feature type="compositionally biased region" description="Basic and acidic residues" evidence="3">
    <location>
        <begin position="280"/>
        <end position="291"/>
    </location>
</feature>
<dbReference type="EMBL" id="CP030930">
    <property type="protein sequence ID" value="AXI74898.1"/>
    <property type="molecule type" value="Genomic_DNA"/>
</dbReference>
<accession>A0AAD0Q9U5</accession>
<evidence type="ECO:0000256" key="2">
    <source>
        <dbReference type="RuleBase" id="RU003707"/>
    </source>
</evidence>
<dbReference type="PANTHER" id="PTHR11941">
    <property type="entry name" value="ENOYL-COA HYDRATASE-RELATED"/>
    <property type="match status" value="1"/>
</dbReference>
<dbReference type="InterPro" id="IPR001753">
    <property type="entry name" value="Enoyl-CoA_hydra/iso"/>
</dbReference>
<dbReference type="GO" id="GO:0006635">
    <property type="term" value="P:fatty acid beta-oxidation"/>
    <property type="evidence" value="ECO:0007669"/>
    <property type="project" value="TreeGrafter"/>
</dbReference>
<dbReference type="CDD" id="cd06558">
    <property type="entry name" value="crotonase-like"/>
    <property type="match status" value="1"/>
</dbReference>
<dbReference type="RefSeq" id="WP_114933415.1">
    <property type="nucleotide sequence ID" value="NZ_CP030930.1"/>
</dbReference>
<evidence type="ECO:0000256" key="3">
    <source>
        <dbReference type="SAM" id="MobiDB-lite"/>
    </source>
</evidence>